<dbReference type="Proteomes" id="UP000178254">
    <property type="component" value="Unassembled WGS sequence"/>
</dbReference>
<proteinExistence type="predicted"/>
<evidence type="ECO:0000313" key="2">
    <source>
        <dbReference type="EMBL" id="OGH93603.1"/>
    </source>
</evidence>
<protein>
    <submittedName>
        <fullName evidence="2">Uncharacterized protein</fullName>
    </submittedName>
</protein>
<comment type="caution">
    <text evidence="2">The sequence shown here is derived from an EMBL/GenBank/DDBJ whole genome shotgun (WGS) entry which is preliminary data.</text>
</comment>
<dbReference type="EMBL" id="MFRE01000027">
    <property type="protein sequence ID" value="OGH93603.1"/>
    <property type="molecule type" value="Genomic_DNA"/>
</dbReference>
<organism evidence="2 3">
    <name type="scientific">Candidatus Magasanikbacteria bacterium RIFOXYD2_FULL_41_14</name>
    <dbReference type="NCBI Taxonomy" id="1798709"/>
    <lineage>
        <taxon>Bacteria</taxon>
        <taxon>Candidatus Magasanikiibacteriota</taxon>
    </lineage>
</organism>
<gene>
    <name evidence="2" type="ORF">A2538_05255</name>
</gene>
<name>A0A1F6PCA9_9BACT</name>
<evidence type="ECO:0000256" key="1">
    <source>
        <dbReference type="SAM" id="MobiDB-lite"/>
    </source>
</evidence>
<feature type="region of interest" description="Disordered" evidence="1">
    <location>
        <begin position="1"/>
        <end position="37"/>
    </location>
</feature>
<evidence type="ECO:0000313" key="3">
    <source>
        <dbReference type="Proteomes" id="UP000178254"/>
    </source>
</evidence>
<sequence>MTEGPEGTNGSVAFDNTPDPELENNGGELIELPTVSPETKQKIDSYAQEIASKATRKWKHLDDLASDQGIFCDQLDDAGARLLKQALKNHGCHVRSQWPPLISKG</sequence>
<reference evidence="2 3" key="1">
    <citation type="journal article" date="2016" name="Nat. Commun.">
        <title>Thousands of microbial genomes shed light on interconnected biogeochemical processes in an aquifer system.</title>
        <authorList>
            <person name="Anantharaman K."/>
            <person name="Brown C.T."/>
            <person name="Hug L.A."/>
            <person name="Sharon I."/>
            <person name="Castelle C.J."/>
            <person name="Probst A.J."/>
            <person name="Thomas B.C."/>
            <person name="Singh A."/>
            <person name="Wilkins M.J."/>
            <person name="Karaoz U."/>
            <person name="Brodie E.L."/>
            <person name="Williams K.H."/>
            <person name="Hubbard S.S."/>
            <person name="Banfield J.F."/>
        </authorList>
    </citation>
    <scope>NUCLEOTIDE SEQUENCE [LARGE SCALE GENOMIC DNA]</scope>
</reference>
<feature type="compositionally biased region" description="Low complexity" evidence="1">
    <location>
        <begin position="23"/>
        <end position="32"/>
    </location>
</feature>
<dbReference type="AlphaFoldDB" id="A0A1F6PCA9"/>
<accession>A0A1F6PCA9</accession>